<dbReference type="InterPro" id="IPR058163">
    <property type="entry name" value="LysR-type_TF_proteobact-type"/>
</dbReference>
<evidence type="ECO:0000256" key="4">
    <source>
        <dbReference type="ARBA" id="ARBA00023163"/>
    </source>
</evidence>
<keyword evidence="3 6" id="KW-0238">DNA-binding</keyword>
<proteinExistence type="inferred from homology"/>
<evidence type="ECO:0000256" key="2">
    <source>
        <dbReference type="ARBA" id="ARBA00023015"/>
    </source>
</evidence>
<dbReference type="InterPro" id="IPR000847">
    <property type="entry name" value="LysR_HTH_N"/>
</dbReference>
<name>A0A7W5C0T4_9GAMM</name>
<dbReference type="RefSeq" id="WP_183389030.1">
    <property type="nucleotide sequence ID" value="NZ_JACHXM010000025.1"/>
</dbReference>
<keyword evidence="7" id="KW-1185">Reference proteome</keyword>
<dbReference type="GO" id="GO:0043565">
    <property type="term" value="F:sequence-specific DNA binding"/>
    <property type="evidence" value="ECO:0007669"/>
    <property type="project" value="TreeGrafter"/>
</dbReference>
<dbReference type="GO" id="GO:0006351">
    <property type="term" value="P:DNA-templated transcription"/>
    <property type="evidence" value="ECO:0007669"/>
    <property type="project" value="TreeGrafter"/>
</dbReference>
<dbReference type="SUPFAM" id="SSF46785">
    <property type="entry name" value="Winged helix' DNA-binding domain"/>
    <property type="match status" value="1"/>
</dbReference>
<dbReference type="FunFam" id="1.10.10.10:FF:000001">
    <property type="entry name" value="LysR family transcriptional regulator"/>
    <property type="match status" value="1"/>
</dbReference>
<dbReference type="InterPro" id="IPR036390">
    <property type="entry name" value="WH_DNA-bd_sf"/>
</dbReference>
<dbReference type="PANTHER" id="PTHR30537">
    <property type="entry name" value="HTH-TYPE TRANSCRIPTIONAL REGULATOR"/>
    <property type="match status" value="1"/>
</dbReference>
<feature type="domain" description="HTH lysR-type" evidence="5">
    <location>
        <begin position="1"/>
        <end position="59"/>
    </location>
</feature>
<reference evidence="6 7" key="1">
    <citation type="submission" date="2020-08" db="EMBL/GenBank/DDBJ databases">
        <title>Genomic Encyclopedia of Type Strains, Phase III (KMG-III): the genomes of soil and plant-associated and newly described type strains.</title>
        <authorList>
            <person name="Whitman W."/>
        </authorList>
    </citation>
    <scope>NUCLEOTIDE SEQUENCE [LARGE SCALE GENOMIC DNA]</scope>
    <source>
        <strain evidence="6 7">CECT 5995</strain>
    </source>
</reference>
<dbReference type="InterPro" id="IPR005119">
    <property type="entry name" value="LysR_subst-bd"/>
</dbReference>
<dbReference type="CDD" id="cd08422">
    <property type="entry name" value="PBP2_CrgA_like"/>
    <property type="match status" value="1"/>
</dbReference>
<evidence type="ECO:0000256" key="3">
    <source>
        <dbReference type="ARBA" id="ARBA00023125"/>
    </source>
</evidence>
<dbReference type="Proteomes" id="UP000525987">
    <property type="component" value="Unassembled WGS sequence"/>
</dbReference>
<dbReference type="Pfam" id="PF00126">
    <property type="entry name" value="HTH_1"/>
    <property type="match status" value="1"/>
</dbReference>
<keyword evidence="4" id="KW-0804">Transcription</keyword>
<evidence type="ECO:0000313" key="6">
    <source>
        <dbReference type="EMBL" id="MBB3142664.1"/>
    </source>
</evidence>
<dbReference type="PROSITE" id="PS50931">
    <property type="entry name" value="HTH_LYSR"/>
    <property type="match status" value="1"/>
</dbReference>
<dbReference type="Pfam" id="PF03466">
    <property type="entry name" value="LysR_substrate"/>
    <property type="match status" value="1"/>
</dbReference>
<keyword evidence="2" id="KW-0805">Transcription regulation</keyword>
<dbReference type="SUPFAM" id="SSF53850">
    <property type="entry name" value="Periplasmic binding protein-like II"/>
    <property type="match status" value="1"/>
</dbReference>
<dbReference type="InterPro" id="IPR036388">
    <property type="entry name" value="WH-like_DNA-bd_sf"/>
</dbReference>
<evidence type="ECO:0000256" key="1">
    <source>
        <dbReference type="ARBA" id="ARBA00009437"/>
    </source>
</evidence>
<evidence type="ECO:0000259" key="5">
    <source>
        <dbReference type="PROSITE" id="PS50931"/>
    </source>
</evidence>
<dbReference type="Gene3D" id="1.10.10.10">
    <property type="entry name" value="Winged helix-like DNA-binding domain superfamily/Winged helix DNA-binding domain"/>
    <property type="match status" value="1"/>
</dbReference>
<dbReference type="EMBL" id="JACHXM010000025">
    <property type="protein sequence ID" value="MBB3142664.1"/>
    <property type="molecule type" value="Genomic_DNA"/>
</dbReference>
<organism evidence="6 7">
    <name type="scientific">Halomonas organivorans</name>
    <dbReference type="NCBI Taxonomy" id="257772"/>
    <lineage>
        <taxon>Bacteria</taxon>
        <taxon>Pseudomonadati</taxon>
        <taxon>Pseudomonadota</taxon>
        <taxon>Gammaproteobacteria</taxon>
        <taxon>Oceanospirillales</taxon>
        <taxon>Halomonadaceae</taxon>
        <taxon>Halomonas</taxon>
    </lineage>
</organism>
<accession>A0A7W5C0T4</accession>
<dbReference type="PANTHER" id="PTHR30537:SF17">
    <property type="entry name" value="LYSR-FAMILY REGULATORY PROTEIN"/>
    <property type="match status" value="1"/>
</dbReference>
<dbReference type="GO" id="GO:0003700">
    <property type="term" value="F:DNA-binding transcription factor activity"/>
    <property type="evidence" value="ECO:0007669"/>
    <property type="project" value="InterPro"/>
</dbReference>
<comment type="caution">
    <text evidence="6">The sequence shown here is derived from an EMBL/GenBank/DDBJ whole genome shotgun (WGS) entry which is preliminary data.</text>
</comment>
<protein>
    <submittedName>
        <fullName evidence="6">DNA-binding transcriptional LysR family regulator</fullName>
    </submittedName>
</protein>
<sequence length="308" mass="33865">MDTLRAIESFVKAVEAGSIAAGARRLGISPAAASQGIARLEAAMGVRLLARTTRRMSLTDSGAIYYEHVRHVARDLERAHGAISALQAEPRGRLRITSTAAFGRHVLAPLMPGFNARYRHLSLELLTTDRSVDHIQEDVDISIRFTPQLEEGLVARRIASIPFLFCASPDYLARAGHPHSPEELRSHDCLAFRSPLDGRFMSWGFIRDGLRFEPDFKATMLSDDIDVLARMALAGGGITRLAAFIADPHVEAGRLVPLFEAGDGSGVHAVSEPMDIYLCVTDRQALTPKVRAFMDYLVEQLPAAWRPR</sequence>
<evidence type="ECO:0000313" key="7">
    <source>
        <dbReference type="Proteomes" id="UP000525987"/>
    </source>
</evidence>
<comment type="similarity">
    <text evidence="1">Belongs to the LysR transcriptional regulatory family.</text>
</comment>
<gene>
    <name evidence="6" type="ORF">FHR96_003564</name>
</gene>
<dbReference type="AlphaFoldDB" id="A0A7W5C0T4"/>
<dbReference type="Gene3D" id="3.40.190.290">
    <property type="match status" value="1"/>
</dbReference>